<dbReference type="OrthoDB" id="663853at2"/>
<dbReference type="GO" id="GO:0008897">
    <property type="term" value="F:holo-[acyl-carrier-protein] synthase activity"/>
    <property type="evidence" value="ECO:0007669"/>
    <property type="project" value="InterPro"/>
</dbReference>
<accession>A0A5C6LQG8</accession>
<evidence type="ECO:0000313" key="3">
    <source>
        <dbReference type="EMBL" id="TWV98739.1"/>
    </source>
</evidence>
<evidence type="ECO:0000313" key="4">
    <source>
        <dbReference type="Proteomes" id="UP000318815"/>
    </source>
</evidence>
<proteinExistence type="predicted"/>
<evidence type="ECO:0000259" key="2">
    <source>
        <dbReference type="Pfam" id="PF01648"/>
    </source>
</evidence>
<dbReference type="InterPro" id="IPR037143">
    <property type="entry name" value="4-PPantetheinyl_Trfase_dom_sf"/>
</dbReference>
<dbReference type="InterPro" id="IPR008278">
    <property type="entry name" value="4-PPantetheinyl_Trfase_dom"/>
</dbReference>
<name>A0A5C6LQG8_9BACT</name>
<dbReference type="EMBL" id="VOHS01000024">
    <property type="protein sequence ID" value="TWV98739.1"/>
    <property type="molecule type" value="Genomic_DNA"/>
</dbReference>
<reference evidence="3 4" key="1">
    <citation type="submission" date="2019-08" db="EMBL/GenBank/DDBJ databases">
        <title>Whole genome sequencing of chitin degrading bacteria Chitinophaga pinensis YS16.</title>
        <authorList>
            <person name="Singh R.P."/>
            <person name="Manchanda G."/>
            <person name="Maurya I.K."/>
            <person name="Joshi N.K."/>
            <person name="Srivastava A.K."/>
        </authorList>
    </citation>
    <scope>NUCLEOTIDE SEQUENCE [LARGE SCALE GENOMIC DNA]</scope>
    <source>
        <strain evidence="3 4">YS-16</strain>
    </source>
</reference>
<dbReference type="AlphaFoldDB" id="A0A5C6LQG8"/>
<protein>
    <submittedName>
        <fullName evidence="3">4-phosphopantetheinyl transferase family protein</fullName>
    </submittedName>
</protein>
<dbReference type="Proteomes" id="UP000318815">
    <property type="component" value="Unassembled WGS sequence"/>
</dbReference>
<keyword evidence="4" id="KW-1185">Reference proteome</keyword>
<keyword evidence="1 3" id="KW-0808">Transferase</keyword>
<dbReference type="RefSeq" id="WP_146306767.1">
    <property type="nucleotide sequence ID" value="NZ_VOHS01000024.1"/>
</dbReference>
<feature type="domain" description="4'-phosphopantetheinyl transferase" evidence="2">
    <location>
        <begin position="2"/>
        <end position="101"/>
    </location>
</feature>
<dbReference type="SUPFAM" id="SSF56214">
    <property type="entry name" value="4'-phosphopantetheinyl transferase"/>
    <property type="match status" value="1"/>
</dbReference>
<comment type="caution">
    <text evidence="3">The sequence shown here is derived from an EMBL/GenBank/DDBJ whole genome shotgun (WGS) entry which is preliminary data.</text>
</comment>
<organism evidence="3 4">
    <name type="scientific">Chitinophaga pinensis</name>
    <dbReference type="NCBI Taxonomy" id="79329"/>
    <lineage>
        <taxon>Bacteria</taxon>
        <taxon>Pseudomonadati</taxon>
        <taxon>Bacteroidota</taxon>
        <taxon>Chitinophagia</taxon>
        <taxon>Chitinophagales</taxon>
        <taxon>Chitinophagaceae</taxon>
        <taxon>Chitinophaga</taxon>
    </lineage>
</organism>
<sequence length="179" mass="20570">MIGNDIVDLRLACQESNWQRKGYLGKIFTAAEQEMICQASEPSDMVWLLWSCKEAAYKIVNRVTNVRIYNPVKFDCTLLQQNGHAVTGRILHESKSYAFISNRQDSCIHTVAVAHEIFFDRLDIYTGSSWPIHLFDECALMKNQDGVPYMMNCYNNSPVPVSISHHGEYYGLVRRKTQL</sequence>
<dbReference type="Gene3D" id="3.90.470.20">
    <property type="entry name" value="4'-phosphopantetheinyl transferase domain"/>
    <property type="match status" value="1"/>
</dbReference>
<dbReference type="GO" id="GO:0000287">
    <property type="term" value="F:magnesium ion binding"/>
    <property type="evidence" value="ECO:0007669"/>
    <property type="project" value="InterPro"/>
</dbReference>
<dbReference type="Pfam" id="PF01648">
    <property type="entry name" value="ACPS"/>
    <property type="match status" value="1"/>
</dbReference>
<evidence type="ECO:0000256" key="1">
    <source>
        <dbReference type="ARBA" id="ARBA00022679"/>
    </source>
</evidence>
<gene>
    <name evidence="3" type="ORF">FEF09_20120</name>
</gene>